<evidence type="ECO:0000313" key="4">
    <source>
        <dbReference type="Proteomes" id="UP001165079"/>
    </source>
</evidence>
<sequence>MATKSAGDDEVTPDEAVVTAEGKPAEPEAGEDTATAETAEPEGTALTPEAQAAADEVRRPVKGRMGRMERRRQKIRDEIERNRRGDFKVPTWVLTVALIAFVAAWAALIFWA</sequence>
<proteinExistence type="predicted"/>
<keyword evidence="2" id="KW-0472">Membrane</keyword>
<accession>A0A9W6SNF6</accession>
<name>A0A9W6SNF6_9ACTN</name>
<reference evidence="3" key="1">
    <citation type="submission" date="2023-03" db="EMBL/GenBank/DDBJ databases">
        <title>Actinorhabdospora filicis NBRC 111898.</title>
        <authorList>
            <person name="Ichikawa N."/>
            <person name="Sato H."/>
            <person name="Tonouchi N."/>
        </authorList>
    </citation>
    <scope>NUCLEOTIDE SEQUENCE</scope>
    <source>
        <strain evidence="3">NBRC 111898</strain>
    </source>
</reference>
<feature type="transmembrane region" description="Helical" evidence="2">
    <location>
        <begin position="91"/>
        <end position="111"/>
    </location>
</feature>
<dbReference type="Proteomes" id="UP001165079">
    <property type="component" value="Unassembled WGS sequence"/>
</dbReference>
<feature type="region of interest" description="Disordered" evidence="1">
    <location>
        <begin position="1"/>
        <end position="81"/>
    </location>
</feature>
<feature type="compositionally biased region" description="Low complexity" evidence="1">
    <location>
        <begin position="32"/>
        <end position="50"/>
    </location>
</feature>
<comment type="caution">
    <text evidence="3">The sequence shown here is derived from an EMBL/GenBank/DDBJ whole genome shotgun (WGS) entry which is preliminary data.</text>
</comment>
<keyword evidence="2" id="KW-1133">Transmembrane helix</keyword>
<evidence type="ECO:0000313" key="3">
    <source>
        <dbReference type="EMBL" id="GLZ79089.1"/>
    </source>
</evidence>
<gene>
    <name evidence="3" type="ORF">Afil01_38960</name>
</gene>
<dbReference type="AlphaFoldDB" id="A0A9W6SNF6"/>
<evidence type="ECO:0000256" key="1">
    <source>
        <dbReference type="SAM" id="MobiDB-lite"/>
    </source>
</evidence>
<keyword evidence="4" id="KW-1185">Reference proteome</keyword>
<keyword evidence="2" id="KW-0812">Transmembrane</keyword>
<dbReference type="EMBL" id="BSTX01000002">
    <property type="protein sequence ID" value="GLZ79089.1"/>
    <property type="molecule type" value="Genomic_DNA"/>
</dbReference>
<evidence type="ECO:0000256" key="2">
    <source>
        <dbReference type="SAM" id="Phobius"/>
    </source>
</evidence>
<feature type="compositionally biased region" description="Basic residues" evidence="1">
    <location>
        <begin position="60"/>
        <end position="74"/>
    </location>
</feature>
<protein>
    <submittedName>
        <fullName evidence="3">Uncharacterized protein</fullName>
    </submittedName>
</protein>
<organism evidence="3 4">
    <name type="scientific">Actinorhabdospora filicis</name>
    <dbReference type="NCBI Taxonomy" id="1785913"/>
    <lineage>
        <taxon>Bacteria</taxon>
        <taxon>Bacillati</taxon>
        <taxon>Actinomycetota</taxon>
        <taxon>Actinomycetes</taxon>
        <taxon>Micromonosporales</taxon>
        <taxon>Micromonosporaceae</taxon>
        <taxon>Actinorhabdospora</taxon>
    </lineage>
</organism>
<dbReference type="RefSeq" id="WP_285664490.1">
    <property type="nucleotide sequence ID" value="NZ_BSTX01000002.1"/>
</dbReference>